<dbReference type="SUPFAM" id="SSF158446">
    <property type="entry name" value="IVS-encoded protein-like"/>
    <property type="match status" value="1"/>
</dbReference>
<dbReference type="Pfam" id="PF05635">
    <property type="entry name" value="23S_rRNA_IVP"/>
    <property type="match status" value="1"/>
</dbReference>
<dbReference type="PANTHER" id="PTHR38471">
    <property type="entry name" value="FOUR HELIX BUNDLE PROTEIN"/>
    <property type="match status" value="1"/>
</dbReference>
<protein>
    <submittedName>
        <fullName evidence="1">Four helix bundle protein</fullName>
    </submittedName>
</protein>
<dbReference type="InterPro" id="IPR012657">
    <property type="entry name" value="23S_rRNA-intervening_sequence"/>
</dbReference>
<dbReference type="Gene3D" id="1.20.1440.60">
    <property type="entry name" value="23S rRNA-intervening sequence"/>
    <property type="match status" value="1"/>
</dbReference>
<dbReference type="InterPro" id="IPR036583">
    <property type="entry name" value="23S_rRNA_IVS_sf"/>
</dbReference>
<evidence type="ECO:0000313" key="1">
    <source>
        <dbReference type="EMBL" id="SEL96630.1"/>
    </source>
</evidence>
<keyword evidence="2" id="KW-1185">Reference proteome</keyword>
<dbReference type="AlphaFoldDB" id="A0A1H7UHU2"/>
<evidence type="ECO:0000313" key="2">
    <source>
        <dbReference type="Proteomes" id="UP000198984"/>
    </source>
</evidence>
<reference evidence="1 2" key="1">
    <citation type="submission" date="2016-10" db="EMBL/GenBank/DDBJ databases">
        <authorList>
            <person name="de Groot N.N."/>
        </authorList>
    </citation>
    <scope>NUCLEOTIDE SEQUENCE [LARGE SCALE GENOMIC DNA]</scope>
    <source>
        <strain evidence="1 2">DSM 21039</strain>
    </source>
</reference>
<gene>
    <name evidence="1" type="ORF">SAMN04488505_10313</name>
</gene>
<dbReference type="OrthoDB" id="9811959at2"/>
<name>A0A1H7UHU2_9BACT</name>
<dbReference type="STRING" id="573321.SAMN04488505_10313"/>
<proteinExistence type="predicted"/>
<dbReference type="PANTHER" id="PTHR38471:SF2">
    <property type="entry name" value="FOUR HELIX BUNDLE PROTEIN"/>
    <property type="match status" value="1"/>
</dbReference>
<sequence>MGSHKDLIVYQKAFDVAMRIFEMTKQFPKEEKYSLIDQIRRSSRAICVNLAEAYRKRIYKAHFIAKLTDADMESTETQTWLDFALNCNYLSRQDYEYCMQQMSEIGRLLHYMQTYPEKYQPK</sequence>
<accession>A0A1H7UHU2</accession>
<organism evidence="1 2">
    <name type="scientific">Chitinophaga rupis</name>
    <dbReference type="NCBI Taxonomy" id="573321"/>
    <lineage>
        <taxon>Bacteria</taxon>
        <taxon>Pseudomonadati</taxon>
        <taxon>Bacteroidota</taxon>
        <taxon>Chitinophagia</taxon>
        <taxon>Chitinophagales</taxon>
        <taxon>Chitinophagaceae</taxon>
        <taxon>Chitinophaga</taxon>
    </lineage>
</organism>
<dbReference type="EMBL" id="FOBB01000003">
    <property type="protein sequence ID" value="SEL96630.1"/>
    <property type="molecule type" value="Genomic_DNA"/>
</dbReference>
<dbReference type="RefSeq" id="WP_089912037.1">
    <property type="nucleotide sequence ID" value="NZ_FOBB01000003.1"/>
</dbReference>
<dbReference type="NCBIfam" id="TIGR02436">
    <property type="entry name" value="four helix bundle protein"/>
    <property type="match status" value="1"/>
</dbReference>
<dbReference type="Proteomes" id="UP000198984">
    <property type="component" value="Unassembled WGS sequence"/>
</dbReference>
<dbReference type="CDD" id="cd16377">
    <property type="entry name" value="23S_rRNA_IVP_like"/>
    <property type="match status" value="1"/>
</dbReference>